<feature type="transmembrane region" description="Helical" evidence="1">
    <location>
        <begin position="38"/>
        <end position="54"/>
    </location>
</feature>
<protein>
    <recommendedName>
        <fullName evidence="2">Phosphatidate phosphatase APP1 catalytic domain-containing protein</fullName>
    </recommendedName>
</protein>
<feature type="domain" description="Phosphatidate phosphatase APP1 catalytic" evidence="2">
    <location>
        <begin position="190"/>
        <end position="342"/>
    </location>
</feature>
<accession>A0A814VBH9</accession>
<evidence type="ECO:0000313" key="4">
    <source>
        <dbReference type="EMBL" id="CAF4100927.1"/>
    </source>
</evidence>
<dbReference type="GO" id="GO:0008195">
    <property type="term" value="F:phosphatidate phosphatase activity"/>
    <property type="evidence" value="ECO:0007669"/>
    <property type="project" value="InterPro"/>
</dbReference>
<evidence type="ECO:0000313" key="5">
    <source>
        <dbReference type="Proteomes" id="UP000663855"/>
    </source>
</evidence>
<dbReference type="InterPro" id="IPR019236">
    <property type="entry name" value="APP1_cat"/>
</dbReference>
<keyword evidence="1" id="KW-1133">Transmembrane helix</keyword>
<sequence length="383" mass="45207">MTYQRLRDILCDNMSTYFHERPQFTLYLLSIMRDIRRILFIFLAISNAIDGFLFKRKGLLLVPSVAFRDLSSTSNWILYNQGWFYEENPIQAVFMEKTLELIVRKDLDRNRVKMFTAEGEKRKDICIDGLNREVCTRTDDDGCVKNTFTITNQEMELFRQPGGKILFQVTVPYKNIQTIGEIYLCDDDGITFISDIDDTIKITQVTSSIETLVNTFSGQFKAVPGMADIYRHWQRTYNATFAYLTASPDQLYPFLREFFDREQFPSGSAHMRHFTWLDANFIAFFMSSNYIKKKTETLHMFLQNTRRRSFVLIGDIFQKDPDIYASIYAQYPDRIARVFIRKYKDDDQGQQKLEKIFKDIPRTKWTTFETGDDLPKDIQLKLK</sequence>
<dbReference type="EMBL" id="CAJNOV010004796">
    <property type="protein sequence ID" value="CAF1186818.1"/>
    <property type="molecule type" value="Genomic_DNA"/>
</dbReference>
<dbReference type="Proteomes" id="UP000681967">
    <property type="component" value="Unassembled WGS sequence"/>
</dbReference>
<comment type="caution">
    <text evidence="3">The sequence shown here is derived from an EMBL/GenBank/DDBJ whole genome shotgun (WGS) entry which is preliminary data.</text>
</comment>
<organism evidence="3 5">
    <name type="scientific">Rotaria magnacalcarata</name>
    <dbReference type="NCBI Taxonomy" id="392030"/>
    <lineage>
        <taxon>Eukaryota</taxon>
        <taxon>Metazoa</taxon>
        <taxon>Spiralia</taxon>
        <taxon>Gnathifera</taxon>
        <taxon>Rotifera</taxon>
        <taxon>Eurotatoria</taxon>
        <taxon>Bdelloidea</taxon>
        <taxon>Philodinida</taxon>
        <taxon>Philodinidae</taxon>
        <taxon>Rotaria</taxon>
    </lineage>
</organism>
<name>A0A814VBH9_9BILA</name>
<gene>
    <name evidence="4" type="ORF">BYL167_LOCUS19111</name>
    <name evidence="3" type="ORF">CJN711_LOCUS11295</name>
</gene>
<evidence type="ECO:0000259" key="2">
    <source>
        <dbReference type="Pfam" id="PF09949"/>
    </source>
</evidence>
<reference evidence="3" key="1">
    <citation type="submission" date="2021-02" db="EMBL/GenBank/DDBJ databases">
        <authorList>
            <person name="Nowell W R."/>
        </authorList>
    </citation>
    <scope>NUCLEOTIDE SEQUENCE</scope>
</reference>
<dbReference type="PANTHER" id="PTHR28208:SF1">
    <property type="entry name" value="FILAMENT ORGANIZATION PROTEIN APP1-LIKE, PUTATIVE (AFU_ORTHOLOGUE AFUA_1G06650)-RELATED"/>
    <property type="match status" value="1"/>
</dbReference>
<keyword evidence="1" id="KW-0472">Membrane</keyword>
<evidence type="ECO:0000256" key="1">
    <source>
        <dbReference type="SAM" id="Phobius"/>
    </source>
</evidence>
<dbReference type="Pfam" id="PF09949">
    <property type="entry name" value="APP1_cat"/>
    <property type="match status" value="1"/>
</dbReference>
<dbReference type="EMBL" id="CAJOBH010008022">
    <property type="protein sequence ID" value="CAF4100927.1"/>
    <property type="molecule type" value="Genomic_DNA"/>
</dbReference>
<evidence type="ECO:0000313" key="3">
    <source>
        <dbReference type="EMBL" id="CAF1186818.1"/>
    </source>
</evidence>
<proteinExistence type="predicted"/>
<dbReference type="PANTHER" id="PTHR28208">
    <property type="entry name" value="PHOSPHATIDATE PHOSPHATASE APP1"/>
    <property type="match status" value="1"/>
</dbReference>
<dbReference type="Proteomes" id="UP000663855">
    <property type="component" value="Unassembled WGS sequence"/>
</dbReference>
<keyword evidence="1" id="KW-0812">Transmembrane</keyword>
<dbReference type="InterPro" id="IPR052935">
    <property type="entry name" value="Mg2+_PAP"/>
</dbReference>
<dbReference type="AlphaFoldDB" id="A0A814VBH9"/>